<evidence type="ECO:0000313" key="3">
    <source>
        <dbReference type="Proteomes" id="UP001196413"/>
    </source>
</evidence>
<evidence type="ECO:0000256" key="1">
    <source>
        <dbReference type="SAM" id="MobiDB-lite"/>
    </source>
</evidence>
<dbReference type="AlphaFoldDB" id="A0AAD5MCM3"/>
<gene>
    <name evidence="2" type="ORF">KIN20_013811</name>
</gene>
<organism evidence="2 3">
    <name type="scientific">Parelaphostrongylus tenuis</name>
    <name type="common">Meningeal worm</name>
    <dbReference type="NCBI Taxonomy" id="148309"/>
    <lineage>
        <taxon>Eukaryota</taxon>
        <taxon>Metazoa</taxon>
        <taxon>Ecdysozoa</taxon>
        <taxon>Nematoda</taxon>
        <taxon>Chromadorea</taxon>
        <taxon>Rhabditida</taxon>
        <taxon>Rhabditina</taxon>
        <taxon>Rhabditomorpha</taxon>
        <taxon>Strongyloidea</taxon>
        <taxon>Metastrongylidae</taxon>
        <taxon>Parelaphostrongylus</taxon>
    </lineage>
</organism>
<feature type="compositionally biased region" description="Low complexity" evidence="1">
    <location>
        <begin position="1"/>
        <end position="15"/>
    </location>
</feature>
<keyword evidence="3" id="KW-1185">Reference proteome</keyword>
<feature type="compositionally biased region" description="Polar residues" evidence="1">
    <location>
        <begin position="29"/>
        <end position="40"/>
    </location>
</feature>
<evidence type="ECO:0000313" key="2">
    <source>
        <dbReference type="EMBL" id="KAJ1356147.1"/>
    </source>
</evidence>
<dbReference type="Proteomes" id="UP001196413">
    <property type="component" value="Unassembled WGS sequence"/>
</dbReference>
<sequence>MSSELPSPASASSPAHTEWDPIGPDLQDLQLNESWKQQARNGPPSPEQLLRNLREELYQLKVNALTSHVIHSVPHHPDAIRGLVLDMGSAIGRLEKMGRI</sequence>
<dbReference type="EMBL" id="JAHQIW010002720">
    <property type="protein sequence ID" value="KAJ1356147.1"/>
    <property type="molecule type" value="Genomic_DNA"/>
</dbReference>
<name>A0AAD5MCM3_PARTN</name>
<proteinExistence type="predicted"/>
<feature type="region of interest" description="Disordered" evidence="1">
    <location>
        <begin position="1"/>
        <end position="47"/>
    </location>
</feature>
<accession>A0AAD5MCM3</accession>
<protein>
    <submittedName>
        <fullName evidence="2">Uncharacterized protein</fullName>
    </submittedName>
</protein>
<comment type="caution">
    <text evidence="2">The sequence shown here is derived from an EMBL/GenBank/DDBJ whole genome shotgun (WGS) entry which is preliminary data.</text>
</comment>
<reference evidence="2" key="1">
    <citation type="submission" date="2021-06" db="EMBL/GenBank/DDBJ databases">
        <title>Parelaphostrongylus tenuis whole genome reference sequence.</title>
        <authorList>
            <person name="Garwood T.J."/>
            <person name="Larsen P.A."/>
            <person name="Fountain-Jones N.M."/>
            <person name="Garbe J.R."/>
            <person name="Macchietto M.G."/>
            <person name="Kania S.A."/>
            <person name="Gerhold R.W."/>
            <person name="Richards J.E."/>
            <person name="Wolf T.M."/>
        </authorList>
    </citation>
    <scope>NUCLEOTIDE SEQUENCE</scope>
    <source>
        <strain evidence="2">MNPRO001-30</strain>
        <tissue evidence="2">Meninges</tissue>
    </source>
</reference>